<sequence>MAEENTTFQSNWPEDSQVDGGVLMPLDIETRTPHPVTIPQNVADLVLKTYNPCAKAVANIGLDLDQDITSPPPLKSFLLFAKLPIELRKRVWFFTLPGSRTVEICYDCDLGICTSSTPIPITLSVCKESREEALIFYKLSFGILRPGDRQPKRFGDPEPKRGDRRVYFDFNIDTFYIPFGNLAPRPHTAARRLIRALDVEELGKVKHLAFDNVFVDPQGGDSKLLSFWSRLGFSPSQDFFTGLESLTIVIIPSDLRSSQPSSELARFDGDILLSRIQKGGSEYYAWNIGKDGIAKPWALPGGVAKWEVAISYWWRLLEVGGKPKKIIATPDTLRFASLERLSKSNQWKSRNSYLSDQLFLPGLDCLWEKTEILETLIQLREEGDIWWDYLAACMSSEYHISTNDDEMSSRWEYTAVMSLRGLAPARCLIHADVCTQMNS</sequence>
<accession>A0A1L7WWX0</accession>
<dbReference type="Proteomes" id="UP000184330">
    <property type="component" value="Unassembled WGS sequence"/>
</dbReference>
<feature type="domain" description="2EXR" evidence="1">
    <location>
        <begin position="77"/>
        <end position="175"/>
    </location>
</feature>
<evidence type="ECO:0000313" key="2">
    <source>
        <dbReference type="EMBL" id="CZR57266.1"/>
    </source>
</evidence>
<dbReference type="EMBL" id="FJOG01000009">
    <property type="protein sequence ID" value="CZR57266.1"/>
    <property type="molecule type" value="Genomic_DNA"/>
</dbReference>
<name>A0A1L7WWX0_9HELO</name>
<dbReference type="PANTHER" id="PTHR35910:SF1">
    <property type="entry name" value="2EXR DOMAIN-CONTAINING PROTEIN"/>
    <property type="match status" value="1"/>
</dbReference>
<dbReference type="OrthoDB" id="3557569at2759"/>
<dbReference type="Pfam" id="PF20150">
    <property type="entry name" value="2EXR"/>
    <property type="match status" value="1"/>
</dbReference>
<organism evidence="2 3">
    <name type="scientific">Phialocephala subalpina</name>
    <dbReference type="NCBI Taxonomy" id="576137"/>
    <lineage>
        <taxon>Eukaryota</taxon>
        <taxon>Fungi</taxon>
        <taxon>Dikarya</taxon>
        <taxon>Ascomycota</taxon>
        <taxon>Pezizomycotina</taxon>
        <taxon>Leotiomycetes</taxon>
        <taxon>Helotiales</taxon>
        <taxon>Mollisiaceae</taxon>
        <taxon>Phialocephala</taxon>
        <taxon>Phialocephala fortinii species complex</taxon>
    </lineage>
</organism>
<dbReference type="InterPro" id="IPR045518">
    <property type="entry name" value="2EXR"/>
</dbReference>
<evidence type="ECO:0000259" key="1">
    <source>
        <dbReference type="Pfam" id="PF20150"/>
    </source>
</evidence>
<reference evidence="2 3" key="1">
    <citation type="submission" date="2016-03" db="EMBL/GenBank/DDBJ databases">
        <authorList>
            <person name="Ploux O."/>
        </authorList>
    </citation>
    <scope>NUCLEOTIDE SEQUENCE [LARGE SCALE GENOMIC DNA]</scope>
    <source>
        <strain evidence="2 3">UAMH 11012</strain>
    </source>
</reference>
<gene>
    <name evidence="2" type="ORF">PAC_07155</name>
</gene>
<dbReference type="PANTHER" id="PTHR35910">
    <property type="entry name" value="2EXR DOMAIN-CONTAINING PROTEIN"/>
    <property type="match status" value="1"/>
</dbReference>
<proteinExistence type="predicted"/>
<dbReference type="AlphaFoldDB" id="A0A1L7WWX0"/>
<evidence type="ECO:0000313" key="3">
    <source>
        <dbReference type="Proteomes" id="UP000184330"/>
    </source>
</evidence>
<protein>
    <recommendedName>
        <fullName evidence="1">2EXR domain-containing protein</fullName>
    </recommendedName>
</protein>
<keyword evidence="3" id="KW-1185">Reference proteome</keyword>